<feature type="compositionally biased region" description="Pro residues" evidence="1">
    <location>
        <begin position="90"/>
        <end position="107"/>
    </location>
</feature>
<name>A0AA48IBV4_9TREE</name>
<feature type="compositionally biased region" description="Basic and acidic residues" evidence="1">
    <location>
        <begin position="44"/>
        <end position="56"/>
    </location>
</feature>
<organism evidence="2 3">
    <name type="scientific">Cutaneotrichosporon cavernicola</name>
    <dbReference type="NCBI Taxonomy" id="279322"/>
    <lineage>
        <taxon>Eukaryota</taxon>
        <taxon>Fungi</taxon>
        <taxon>Dikarya</taxon>
        <taxon>Basidiomycota</taxon>
        <taxon>Agaricomycotina</taxon>
        <taxon>Tremellomycetes</taxon>
        <taxon>Trichosporonales</taxon>
        <taxon>Trichosporonaceae</taxon>
        <taxon>Cutaneotrichosporon</taxon>
    </lineage>
</organism>
<protein>
    <submittedName>
        <fullName evidence="2">Uncharacterized protein</fullName>
    </submittedName>
</protein>
<reference evidence="2" key="1">
    <citation type="journal article" date="2023" name="BMC Genomics">
        <title>Chromosome-level genome assemblies of Cutaneotrichosporon spp. (Trichosporonales, Basidiomycota) reveal imbalanced evolution between nucleotide sequences and chromosome synteny.</title>
        <authorList>
            <person name="Kobayashi Y."/>
            <person name="Kayamori A."/>
            <person name="Aoki K."/>
            <person name="Shiwa Y."/>
            <person name="Matsutani M."/>
            <person name="Fujita N."/>
            <person name="Sugita T."/>
            <person name="Iwasaki W."/>
            <person name="Tanaka N."/>
            <person name="Takashima M."/>
        </authorList>
    </citation>
    <scope>NUCLEOTIDE SEQUENCE</scope>
    <source>
        <strain evidence="2">HIS019</strain>
    </source>
</reference>
<gene>
    <name evidence="2" type="ORF">CcaverHIS019_0107090</name>
</gene>
<dbReference type="GeneID" id="85491862"/>
<evidence type="ECO:0000313" key="2">
    <source>
        <dbReference type="EMBL" id="BEI87991.1"/>
    </source>
</evidence>
<keyword evidence="3" id="KW-1185">Reference proteome</keyword>
<dbReference type="Proteomes" id="UP001233271">
    <property type="component" value="Chromosome 1"/>
</dbReference>
<feature type="region of interest" description="Disordered" evidence="1">
    <location>
        <begin position="1"/>
        <end position="56"/>
    </location>
</feature>
<feature type="region of interest" description="Disordered" evidence="1">
    <location>
        <begin position="72"/>
        <end position="109"/>
    </location>
</feature>
<dbReference type="EMBL" id="AP028212">
    <property type="protein sequence ID" value="BEI87991.1"/>
    <property type="molecule type" value="Genomic_DNA"/>
</dbReference>
<feature type="compositionally biased region" description="Polar residues" evidence="1">
    <location>
        <begin position="73"/>
        <end position="84"/>
    </location>
</feature>
<sequence length="150" mass="16799">MSQITHFPTPSPAPPLNPELKSTRRFSLQLHNPLPHYYGRRKRSIPEQKTEPDNFMKSDQLKAQSELLRTKQVRFTPSAQTPPTLSAPVGPRPMPRLPRAPLSPPVEPVDDRCRCTICQRAEAAQIKSDRLSRLSLTSDESAITLAVSVP</sequence>
<evidence type="ECO:0000256" key="1">
    <source>
        <dbReference type="SAM" id="MobiDB-lite"/>
    </source>
</evidence>
<proteinExistence type="predicted"/>
<dbReference type="RefSeq" id="XP_060453257.1">
    <property type="nucleotide sequence ID" value="XM_060603333.1"/>
</dbReference>
<dbReference type="AlphaFoldDB" id="A0AA48IBV4"/>
<dbReference type="KEGG" id="ccac:CcaHIS019_0107090"/>
<accession>A0AA48IBV4</accession>
<evidence type="ECO:0000313" key="3">
    <source>
        <dbReference type="Proteomes" id="UP001233271"/>
    </source>
</evidence>